<evidence type="ECO:0000313" key="2">
    <source>
        <dbReference type="EMBL" id="EFE68744.2"/>
    </source>
</evidence>
<keyword evidence="2" id="KW-0238">DNA-binding</keyword>
<dbReference type="Pfam" id="PF13560">
    <property type="entry name" value="HTH_31"/>
    <property type="match status" value="1"/>
</dbReference>
<dbReference type="Proteomes" id="UP000003824">
    <property type="component" value="Unassembled WGS sequence"/>
</dbReference>
<dbReference type="GO" id="GO:0003677">
    <property type="term" value="F:DNA binding"/>
    <property type="evidence" value="ECO:0007669"/>
    <property type="project" value="UniProtKB-KW"/>
</dbReference>
<dbReference type="InterPro" id="IPR043917">
    <property type="entry name" value="DUF5753"/>
</dbReference>
<dbReference type="EMBL" id="DS999641">
    <property type="protein sequence ID" value="EFE68744.2"/>
    <property type="molecule type" value="Genomic_DNA"/>
</dbReference>
<organism evidence="2 3">
    <name type="scientific">Streptomyces viridosporus (strain ATCC 14672 / DSM 40746 / JCM 4963 / KCTC 9882 / NRRL B-12104 / FH 1290)</name>
    <name type="common">Streptomyces ghanaensis</name>
    <dbReference type="NCBI Taxonomy" id="566461"/>
    <lineage>
        <taxon>Bacteria</taxon>
        <taxon>Bacillati</taxon>
        <taxon>Actinomycetota</taxon>
        <taxon>Actinomycetes</taxon>
        <taxon>Kitasatosporales</taxon>
        <taxon>Streptomycetaceae</taxon>
        <taxon>Streptomyces</taxon>
    </lineage>
</organism>
<dbReference type="InterPro" id="IPR001387">
    <property type="entry name" value="Cro/C1-type_HTH"/>
</dbReference>
<dbReference type="AlphaFoldDB" id="D5ZUR6"/>
<dbReference type="SMART" id="SM00530">
    <property type="entry name" value="HTH_XRE"/>
    <property type="match status" value="1"/>
</dbReference>
<dbReference type="eggNOG" id="COG1813">
    <property type="taxonomic scope" value="Bacteria"/>
</dbReference>
<dbReference type="SUPFAM" id="SSF47413">
    <property type="entry name" value="lambda repressor-like DNA-binding domains"/>
    <property type="match status" value="1"/>
</dbReference>
<evidence type="ECO:0000313" key="3">
    <source>
        <dbReference type="Proteomes" id="UP000003824"/>
    </source>
</evidence>
<reference evidence="3" key="1">
    <citation type="submission" date="2008-12" db="EMBL/GenBank/DDBJ databases">
        <title>Annotation of Streptomyces ghanaensis ATCC 14672.</title>
        <authorList>
            <consortium name="The Broad Institute Genome Sequencing Platform"/>
            <consortium name="Broad Institute Microbial Sequencing Center"/>
            <person name="Fischbach M."/>
            <person name="Ward D."/>
            <person name="Young S."/>
            <person name="Kodira C.D."/>
            <person name="Zeng Q."/>
            <person name="Koehrsen M."/>
            <person name="Godfrey P."/>
            <person name="Alvarado L."/>
            <person name="Berlin A.M."/>
            <person name="Borenstein D."/>
            <person name="Chen Z."/>
            <person name="Engels R."/>
            <person name="Freedman E."/>
            <person name="Gellesch M."/>
            <person name="Goldberg J."/>
            <person name="Griggs A."/>
            <person name="Gujja S."/>
            <person name="Heiman D.I."/>
            <person name="Hepburn T.A."/>
            <person name="Howarth C."/>
            <person name="Jen D."/>
            <person name="Larson L."/>
            <person name="Lewis B."/>
            <person name="Mehta T."/>
            <person name="Park D."/>
            <person name="Pearson M."/>
            <person name="Roberts A."/>
            <person name="Saif S."/>
            <person name="Shea T.D."/>
            <person name="Shenoy N."/>
            <person name="Sisk P."/>
            <person name="Stolte C."/>
            <person name="Sykes S.N."/>
            <person name="Walk T."/>
            <person name="White J."/>
            <person name="Yandava C."/>
            <person name="Straight P."/>
            <person name="Clardy J."/>
            <person name="Hung D."/>
            <person name="Kolter R."/>
            <person name="Mekalanos J."/>
            <person name="Walker S."/>
            <person name="Walsh C.T."/>
            <person name="Wieland B.L.C."/>
            <person name="Ilzarbe M."/>
            <person name="Galagan J."/>
            <person name="Nusbaum C."/>
            <person name="Birren B."/>
        </authorList>
    </citation>
    <scope>NUCLEOTIDE SEQUENCE [LARGE SCALE GENOMIC DNA]</scope>
    <source>
        <strain evidence="3">ATCC 14672 / DSM 40746 / JCM 4963 / KCTC 9882 / NRRL B-12104 / FH 1290</strain>
    </source>
</reference>
<dbReference type="Pfam" id="PF19054">
    <property type="entry name" value="DUF5753"/>
    <property type="match status" value="1"/>
</dbReference>
<name>D5ZUR6_STRV1</name>
<dbReference type="InterPro" id="IPR010982">
    <property type="entry name" value="Lambda_DNA-bd_dom_sf"/>
</dbReference>
<evidence type="ECO:0000259" key="1">
    <source>
        <dbReference type="PROSITE" id="PS50943"/>
    </source>
</evidence>
<feature type="domain" description="HTH cro/C1-type" evidence="1">
    <location>
        <begin position="27"/>
        <end position="80"/>
    </location>
</feature>
<gene>
    <name evidence="2" type="ORF">SSFG_03988</name>
</gene>
<dbReference type="CDD" id="cd00093">
    <property type="entry name" value="HTH_XRE"/>
    <property type="match status" value="1"/>
</dbReference>
<proteinExistence type="predicted"/>
<protein>
    <submittedName>
        <fullName evidence="2">DNA-binding protein</fullName>
    </submittedName>
</protein>
<dbReference type="PROSITE" id="PS50943">
    <property type="entry name" value="HTH_CROC1"/>
    <property type="match status" value="1"/>
</dbReference>
<sequence>MQVAEHAGAARSEDPADELLRSFGRQVKILRERAGLTQAALAPRLGYSEAQIAAIEQGRRIPRPETIDNLDNLLEGGGLLLAMKRAVALTRYPAFFRDAARIEEEAVEFHAYAVLAVPGLLQTEEYARTMFTVWRPRRREDEIEQMVAARMARHGIYERKPAPTLSFVIEESVLERSVLERPFGGTDVLRGQLEHMLLVAENPHVEIQVMPTRVVDHAGADGPFTMMTPEGGEQVAYVESQANGRVITKRESVRGFAVRYGILRAQALSPAESVRHIEKLLQGDL</sequence>
<dbReference type="Gene3D" id="1.10.260.40">
    <property type="entry name" value="lambda repressor-like DNA-binding domains"/>
    <property type="match status" value="1"/>
</dbReference>
<accession>D5ZUR6</accession>